<accession>A0A1H8HYV8</accession>
<protein>
    <submittedName>
        <fullName evidence="1">Uncharacterized protein</fullName>
    </submittedName>
</protein>
<sequence length="320" mass="35893">MTTGTSRLNLFRPSRPSRPSRWFRLAWIVPALVVASTLVVFAANGLSALPAVESFMRTYPGVSTQPAAVPLGIPTWLAWQHGLNAFFILFVLRTGWQVRTTKRPSIFWTRTNTGWLRTKNPPIRITLDLWQHIVFDSLWAVNGIVFYVLLFATGQWLRIVPTNWDVFPNAVSAGLQYASLNWPTDAGWVHYNALQLLSYFAVVFLAAPIALVTGLRMSPGLSARLRRFDRVFPLPVARRLHFATLIFFVVFIIVHVLLVLTTGARANLNHMYAARNDDGWLGVWIFAGSLVLAAAVWLGARPAVVRAVAARSGRIIHRTR</sequence>
<dbReference type="GO" id="GO:0009055">
    <property type="term" value="F:electron transfer activity"/>
    <property type="evidence" value="ECO:0007669"/>
    <property type="project" value="InterPro"/>
</dbReference>
<dbReference type="InterPro" id="IPR016174">
    <property type="entry name" value="Di-haem_cyt_TM"/>
</dbReference>
<gene>
    <name evidence="1" type="ORF">E3O10_01975</name>
</gene>
<dbReference type="AlphaFoldDB" id="A0A1H8HYV8"/>
<dbReference type="STRING" id="1424661.SAMN05216281_11094"/>
<dbReference type="SUPFAM" id="SSF81342">
    <property type="entry name" value="Transmembrane di-heme cytochromes"/>
    <property type="match status" value="1"/>
</dbReference>
<dbReference type="RefSeq" id="WP_092110660.1">
    <property type="nucleotide sequence ID" value="NZ_FOCN01000010.1"/>
</dbReference>
<dbReference type="EMBL" id="SOFF01000009">
    <property type="protein sequence ID" value="TFB94237.1"/>
    <property type="molecule type" value="Genomic_DNA"/>
</dbReference>
<name>A0A1H8HYV8_9MICO</name>
<organism evidence="1 2">
    <name type="scientific">Cryobacterium luteum</name>
    <dbReference type="NCBI Taxonomy" id="1424661"/>
    <lineage>
        <taxon>Bacteria</taxon>
        <taxon>Bacillati</taxon>
        <taxon>Actinomycetota</taxon>
        <taxon>Actinomycetes</taxon>
        <taxon>Micrococcales</taxon>
        <taxon>Microbacteriaceae</taxon>
        <taxon>Cryobacterium</taxon>
    </lineage>
</organism>
<reference evidence="1 2" key="1">
    <citation type="submission" date="2019-03" db="EMBL/GenBank/DDBJ databases">
        <title>Genomics of glacier-inhabiting Cryobacterium strains.</title>
        <authorList>
            <person name="Liu Q."/>
            <person name="Xin Y.-H."/>
        </authorList>
    </citation>
    <scope>NUCLEOTIDE SEQUENCE [LARGE SCALE GENOMIC DNA]</scope>
    <source>
        <strain evidence="1 2">Hh15</strain>
    </source>
</reference>
<dbReference type="OrthoDB" id="9795587at2"/>
<keyword evidence="2" id="KW-1185">Reference proteome</keyword>
<dbReference type="GO" id="GO:0005886">
    <property type="term" value="C:plasma membrane"/>
    <property type="evidence" value="ECO:0007669"/>
    <property type="project" value="UniProtKB-SubCell"/>
</dbReference>
<proteinExistence type="predicted"/>
<dbReference type="Gene3D" id="1.20.950.20">
    <property type="entry name" value="Transmembrane di-heme cytochromes, Chain C"/>
    <property type="match status" value="1"/>
</dbReference>
<evidence type="ECO:0000313" key="2">
    <source>
        <dbReference type="Proteomes" id="UP000297654"/>
    </source>
</evidence>
<evidence type="ECO:0000313" key="1">
    <source>
        <dbReference type="EMBL" id="TFB94237.1"/>
    </source>
</evidence>
<dbReference type="Proteomes" id="UP000297654">
    <property type="component" value="Unassembled WGS sequence"/>
</dbReference>
<comment type="caution">
    <text evidence="1">The sequence shown here is derived from an EMBL/GenBank/DDBJ whole genome shotgun (WGS) entry which is preliminary data.</text>
</comment>
<dbReference type="GO" id="GO:0022904">
    <property type="term" value="P:respiratory electron transport chain"/>
    <property type="evidence" value="ECO:0007669"/>
    <property type="project" value="InterPro"/>
</dbReference>